<dbReference type="EMBL" id="QURL01000003">
    <property type="protein sequence ID" value="RFC64038.1"/>
    <property type="molecule type" value="Genomic_DNA"/>
</dbReference>
<comment type="caution">
    <text evidence="3">The sequence shown here is derived from an EMBL/GenBank/DDBJ whole genome shotgun (WGS) entry which is preliminary data.</text>
</comment>
<keyword evidence="1" id="KW-0479">Metal-binding</keyword>
<dbReference type="InterPro" id="IPR011051">
    <property type="entry name" value="RmlC_Cupin_sf"/>
</dbReference>
<dbReference type="AlphaFoldDB" id="A0A371X484"/>
<dbReference type="SUPFAM" id="SSF51182">
    <property type="entry name" value="RmlC-like cupins"/>
    <property type="match status" value="1"/>
</dbReference>
<organism evidence="3 4">
    <name type="scientific">Fulvimarina endophytica</name>
    <dbReference type="NCBI Taxonomy" id="2293836"/>
    <lineage>
        <taxon>Bacteria</taxon>
        <taxon>Pseudomonadati</taxon>
        <taxon>Pseudomonadota</taxon>
        <taxon>Alphaproteobacteria</taxon>
        <taxon>Hyphomicrobiales</taxon>
        <taxon>Aurantimonadaceae</taxon>
        <taxon>Fulvimarina</taxon>
    </lineage>
</organism>
<proteinExistence type="predicted"/>
<dbReference type="OrthoDB" id="9798709at2"/>
<reference evidence="3 4" key="1">
    <citation type="submission" date="2018-08" db="EMBL/GenBank/DDBJ databases">
        <title>Fulvimarina sp. 85, whole genome shotgun sequence.</title>
        <authorList>
            <person name="Tuo L."/>
        </authorList>
    </citation>
    <scope>NUCLEOTIDE SEQUENCE [LARGE SCALE GENOMIC DNA]</scope>
    <source>
        <strain evidence="3 4">85</strain>
    </source>
</reference>
<dbReference type="GO" id="GO:0046872">
    <property type="term" value="F:metal ion binding"/>
    <property type="evidence" value="ECO:0007669"/>
    <property type="project" value="UniProtKB-KW"/>
</dbReference>
<name>A0A371X484_9HYPH</name>
<evidence type="ECO:0000259" key="2">
    <source>
        <dbReference type="Pfam" id="PF07883"/>
    </source>
</evidence>
<sequence>MPRPLLIDPKDCADEKWSDPNRGSYRYRQMLSSSVTDSDSFAAGIMAFSAGDQWAVHRHPEAEIYFGLEGEADVEVDGRLYRLKPETLLFIPGGSFHGVPPTPGRFRFFYAFATDRLENISYTFRDEA</sequence>
<dbReference type="InterPro" id="IPR014710">
    <property type="entry name" value="RmlC-like_jellyroll"/>
</dbReference>
<dbReference type="PANTHER" id="PTHR35848:SF6">
    <property type="entry name" value="CUPIN TYPE-2 DOMAIN-CONTAINING PROTEIN"/>
    <property type="match status" value="1"/>
</dbReference>
<dbReference type="InterPro" id="IPR051610">
    <property type="entry name" value="GPI/OXD"/>
</dbReference>
<feature type="domain" description="Cupin type-2" evidence="2">
    <location>
        <begin position="45"/>
        <end position="99"/>
    </location>
</feature>
<dbReference type="Pfam" id="PF07883">
    <property type="entry name" value="Cupin_2"/>
    <property type="match status" value="1"/>
</dbReference>
<dbReference type="CDD" id="cd02208">
    <property type="entry name" value="cupin_RmlC-like"/>
    <property type="match status" value="1"/>
</dbReference>
<evidence type="ECO:0000313" key="3">
    <source>
        <dbReference type="EMBL" id="RFC64038.1"/>
    </source>
</evidence>
<accession>A0A371X484</accession>
<protein>
    <submittedName>
        <fullName evidence="3">Cupin domain-containing protein</fullName>
    </submittedName>
</protein>
<dbReference type="Proteomes" id="UP000264310">
    <property type="component" value="Unassembled WGS sequence"/>
</dbReference>
<evidence type="ECO:0000313" key="4">
    <source>
        <dbReference type="Proteomes" id="UP000264310"/>
    </source>
</evidence>
<keyword evidence="4" id="KW-1185">Reference proteome</keyword>
<dbReference type="PANTHER" id="PTHR35848">
    <property type="entry name" value="OXALATE-BINDING PROTEIN"/>
    <property type="match status" value="1"/>
</dbReference>
<dbReference type="InterPro" id="IPR013096">
    <property type="entry name" value="Cupin_2"/>
</dbReference>
<evidence type="ECO:0000256" key="1">
    <source>
        <dbReference type="ARBA" id="ARBA00022723"/>
    </source>
</evidence>
<gene>
    <name evidence="3" type="ORF">DYI37_06635</name>
</gene>
<dbReference type="RefSeq" id="WP_116682458.1">
    <property type="nucleotide sequence ID" value="NZ_QURL01000003.1"/>
</dbReference>
<dbReference type="Gene3D" id="2.60.120.10">
    <property type="entry name" value="Jelly Rolls"/>
    <property type="match status" value="1"/>
</dbReference>